<organism evidence="1 2">
    <name type="scientific">Rhizobium altiplani</name>
    <dbReference type="NCBI Taxonomy" id="1864509"/>
    <lineage>
        <taxon>Bacteria</taxon>
        <taxon>Pseudomonadati</taxon>
        <taxon>Pseudomonadota</taxon>
        <taxon>Alphaproteobacteria</taxon>
        <taxon>Hyphomicrobiales</taxon>
        <taxon>Rhizobiaceae</taxon>
        <taxon>Rhizobium/Agrobacterium group</taxon>
        <taxon>Rhizobium</taxon>
    </lineage>
</organism>
<keyword evidence="2" id="KW-1185">Reference proteome</keyword>
<protein>
    <recommendedName>
        <fullName evidence="3">Ku protein</fullName>
    </recommendedName>
</protein>
<evidence type="ECO:0000313" key="1">
    <source>
        <dbReference type="EMBL" id="KWV57091.1"/>
    </source>
</evidence>
<comment type="caution">
    <text evidence="1">The sequence shown here is derived from an EMBL/GenBank/DDBJ whole genome shotgun (WGS) entry which is preliminary data.</text>
</comment>
<name>A0A109JXW3_9HYPH</name>
<dbReference type="AlphaFoldDB" id="A0A109JXW3"/>
<accession>A0A109JXW3</accession>
<sequence>MQKLIKQKSAHWSPNMVSDPIQTSLLKLIDEKKKELKPKKAAKAGKTEAAPKSNVVNTMDALRRSIETDLKGRKAG</sequence>
<gene>
    <name evidence="1" type="ORF">AS026_31865</name>
</gene>
<evidence type="ECO:0008006" key="3">
    <source>
        <dbReference type="Google" id="ProtNLM"/>
    </source>
</evidence>
<proteinExistence type="predicted"/>
<dbReference type="EMBL" id="LNCD01000032">
    <property type="protein sequence ID" value="KWV57091.1"/>
    <property type="molecule type" value="Genomic_DNA"/>
</dbReference>
<evidence type="ECO:0000313" key="2">
    <source>
        <dbReference type="Proteomes" id="UP000068164"/>
    </source>
</evidence>
<reference evidence="1 2" key="1">
    <citation type="submission" date="2015-11" db="EMBL/GenBank/DDBJ databases">
        <title>Draft Genome Sequence of the Strain BR 10423 (Rhizobium sp.) isolated from nodules of Mimosa pudica.</title>
        <authorList>
            <person name="Barauna A.C."/>
            <person name="Zilli J.E."/>
            <person name="Simoes-Araujo J.L."/>
            <person name="Reis V.M."/>
            <person name="James E.K."/>
            <person name="Reis F.B.Jr."/>
            <person name="Rouws L.F."/>
            <person name="Passos S.R."/>
            <person name="Gois S.R."/>
        </authorList>
    </citation>
    <scope>NUCLEOTIDE SEQUENCE [LARGE SCALE GENOMIC DNA]</scope>
    <source>
        <strain evidence="1 2">BR10423</strain>
    </source>
</reference>
<dbReference type="Proteomes" id="UP000068164">
    <property type="component" value="Unassembled WGS sequence"/>
</dbReference>